<evidence type="ECO:0000313" key="1">
    <source>
        <dbReference type="EnsemblPlants" id="PGSC0003DMT400033708"/>
    </source>
</evidence>
<dbReference type="AlphaFoldDB" id="M1AZI9"/>
<dbReference type="PaxDb" id="4113-PGSC0003DMT400033708"/>
<keyword evidence="2" id="KW-1185">Reference proteome</keyword>
<proteinExistence type="predicted"/>
<organism evidence="1 2">
    <name type="scientific">Solanum tuberosum</name>
    <name type="common">Potato</name>
    <dbReference type="NCBI Taxonomy" id="4113"/>
    <lineage>
        <taxon>Eukaryota</taxon>
        <taxon>Viridiplantae</taxon>
        <taxon>Streptophyta</taxon>
        <taxon>Embryophyta</taxon>
        <taxon>Tracheophyta</taxon>
        <taxon>Spermatophyta</taxon>
        <taxon>Magnoliopsida</taxon>
        <taxon>eudicotyledons</taxon>
        <taxon>Gunneridae</taxon>
        <taxon>Pentapetalae</taxon>
        <taxon>asterids</taxon>
        <taxon>lamiids</taxon>
        <taxon>Solanales</taxon>
        <taxon>Solanaceae</taxon>
        <taxon>Solanoideae</taxon>
        <taxon>Solaneae</taxon>
        <taxon>Solanum</taxon>
    </lineage>
</organism>
<protein>
    <submittedName>
        <fullName evidence="1">Uncharacterized protein</fullName>
    </submittedName>
</protein>
<reference evidence="2" key="1">
    <citation type="journal article" date="2011" name="Nature">
        <title>Genome sequence and analysis of the tuber crop potato.</title>
        <authorList>
            <consortium name="The Potato Genome Sequencing Consortium"/>
        </authorList>
    </citation>
    <scope>NUCLEOTIDE SEQUENCE [LARGE SCALE GENOMIC DNA]</scope>
    <source>
        <strain evidence="2">cv. DM1-3 516 R44</strain>
    </source>
</reference>
<dbReference type="Gramene" id="PGSC0003DMT400033708">
    <property type="protein sequence ID" value="PGSC0003DMT400033708"/>
    <property type="gene ID" value="PGSC0003DMG400012950"/>
</dbReference>
<evidence type="ECO:0000313" key="2">
    <source>
        <dbReference type="Proteomes" id="UP000011115"/>
    </source>
</evidence>
<dbReference type="EnsemblPlants" id="PGSC0003DMT400033708">
    <property type="protein sequence ID" value="PGSC0003DMT400033708"/>
    <property type="gene ID" value="PGSC0003DMG400012950"/>
</dbReference>
<dbReference type="HOGENOM" id="CLU_2927181_0_0_1"/>
<sequence>MMQKVEQIHDNHMERQQRIGAICFFQQLFRITKKGPKIRNIYILVKQISFKERKQHEAVLY</sequence>
<dbReference type="Proteomes" id="UP000011115">
    <property type="component" value="Unassembled WGS sequence"/>
</dbReference>
<reference evidence="1" key="2">
    <citation type="submission" date="2015-06" db="UniProtKB">
        <authorList>
            <consortium name="EnsemblPlants"/>
        </authorList>
    </citation>
    <scope>IDENTIFICATION</scope>
    <source>
        <strain evidence="1">DM1-3 516 R44</strain>
    </source>
</reference>
<accession>M1AZI9</accession>
<name>M1AZI9_SOLTU</name>
<dbReference type="InParanoid" id="M1AZI9"/>